<evidence type="ECO:0000313" key="2">
    <source>
        <dbReference type="EMBL" id="KAJ7040960.1"/>
    </source>
</evidence>
<evidence type="ECO:0000256" key="1">
    <source>
        <dbReference type="SAM" id="MobiDB-lite"/>
    </source>
</evidence>
<proteinExistence type="predicted"/>
<protein>
    <submittedName>
        <fullName evidence="2">Uncharacterized protein</fullName>
    </submittedName>
</protein>
<accession>A0AAD6T9J7</accession>
<feature type="region of interest" description="Disordered" evidence="1">
    <location>
        <begin position="1"/>
        <end position="20"/>
    </location>
</feature>
<reference evidence="2" key="1">
    <citation type="submission" date="2023-03" db="EMBL/GenBank/DDBJ databases">
        <title>Massive genome expansion in bonnet fungi (Mycena s.s.) driven by repeated elements and novel gene families across ecological guilds.</title>
        <authorList>
            <consortium name="Lawrence Berkeley National Laboratory"/>
            <person name="Harder C.B."/>
            <person name="Miyauchi S."/>
            <person name="Viragh M."/>
            <person name="Kuo A."/>
            <person name="Thoen E."/>
            <person name="Andreopoulos B."/>
            <person name="Lu D."/>
            <person name="Skrede I."/>
            <person name="Drula E."/>
            <person name="Henrissat B."/>
            <person name="Morin E."/>
            <person name="Kohler A."/>
            <person name="Barry K."/>
            <person name="LaButti K."/>
            <person name="Morin E."/>
            <person name="Salamov A."/>
            <person name="Lipzen A."/>
            <person name="Mereny Z."/>
            <person name="Hegedus B."/>
            <person name="Baldrian P."/>
            <person name="Stursova M."/>
            <person name="Weitz H."/>
            <person name="Taylor A."/>
            <person name="Grigoriev I.V."/>
            <person name="Nagy L.G."/>
            <person name="Martin F."/>
            <person name="Kauserud H."/>
        </authorList>
    </citation>
    <scope>NUCLEOTIDE SEQUENCE</scope>
    <source>
        <strain evidence="2">CBHHK200</strain>
    </source>
</reference>
<dbReference type="AlphaFoldDB" id="A0AAD6T9J7"/>
<organism evidence="2 3">
    <name type="scientific">Mycena alexandri</name>
    <dbReference type="NCBI Taxonomy" id="1745969"/>
    <lineage>
        <taxon>Eukaryota</taxon>
        <taxon>Fungi</taxon>
        <taxon>Dikarya</taxon>
        <taxon>Basidiomycota</taxon>
        <taxon>Agaricomycotina</taxon>
        <taxon>Agaricomycetes</taxon>
        <taxon>Agaricomycetidae</taxon>
        <taxon>Agaricales</taxon>
        <taxon>Marasmiineae</taxon>
        <taxon>Mycenaceae</taxon>
        <taxon>Mycena</taxon>
    </lineage>
</organism>
<dbReference type="Proteomes" id="UP001218188">
    <property type="component" value="Unassembled WGS sequence"/>
</dbReference>
<name>A0AAD6T9J7_9AGAR</name>
<gene>
    <name evidence="2" type="ORF">C8F04DRAFT_1305673</name>
</gene>
<comment type="caution">
    <text evidence="2">The sequence shown here is derived from an EMBL/GenBank/DDBJ whole genome shotgun (WGS) entry which is preliminary data.</text>
</comment>
<keyword evidence="3" id="KW-1185">Reference proteome</keyword>
<sequence>MSGAKAQESTLKRSRKDHRENKWVSTCNYWATRTSKEPLVGGVSNMEYGWNHINKPAHGPAQLDTEVADIKWGQF</sequence>
<evidence type="ECO:0000313" key="3">
    <source>
        <dbReference type="Proteomes" id="UP001218188"/>
    </source>
</evidence>
<dbReference type="EMBL" id="JARJCM010000019">
    <property type="protein sequence ID" value="KAJ7040960.1"/>
    <property type="molecule type" value="Genomic_DNA"/>
</dbReference>